<feature type="transmembrane region" description="Helical" evidence="6">
    <location>
        <begin position="38"/>
        <end position="58"/>
    </location>
</feature>
<dbReference type="InterPro" id="IPR003594">
    <property type="entry name" value="HATPase_dom"/>
</dbReference>
<evidence type="ECO:0000256" key="3">
    <source>
        <dbReference type="ARBA" id="ARBA00022553"/>
    </source>
</evidence>
<dbReference type="InterPro" id="IPR005467">
    <property type="entry name" value="His_kinase_dom"/>
</dbReference>
<dbReference type="InterPro" id="IPR036097">
    <property type="entry name" value="HisK_dim/P_sf"/>
</dbReference>
<comment type="catalytic activity">
    <reaction evidence="1">
        <text>ATP + protein L-histidine = ADP + protein N-phospho-L-histidine.</text>
        <dbReference type="EC" id="2.7.13.3"/>
    </reaction>
</comment>
<feature type="transmembrane region" description="Helical" evidence="6">
    <location>
        <begin position="64"/>
        <end position="88"/>
    </location>
</feature>
<dbReference type="PROSITE" id="PS50109">
    <property type="entry name" value="HIS_KIN"/>
    <property type="match status" value="1"/>
</dbReference>
<evidence type="ECO:0000256" key="4">
    <source>
        <dbReference type="ARBA" id="ARBA00022679"/>
    </source>
</evidence>
<dbReference type="EC" id="2.7.13.3" evidence="2"/>
<dbReference type="Pfam" id="PF02518">
    <property type="entry name" value="HATPase_c"/>
    <property type="match status" value="1"/>
</dbReference>
<keyword evidence="9" id="KW-1185">Reference proteome</keyword>
<evidence type="ECO:0000313" key="8">
    <source>
        <dbReference type="EMBL" id="MBB4104883.1"/>
    </source>
</evidence>
<evidence type="ECO:0000256" key="1">
    <source>
        <dbReference type="ARBA" id="ARBA00000085"/>
    </source>
</evidence>
<dbReference type="InterPro" id="IPR000014">
    <property type="entry name" value="PAS"/>
</dbReference>
<dbReference type="PANTHER" id="PTHR43047:SF72">
    <property type="entry name" value="OSMOSENSING HISTIDINE PROTEIN KINASE SLN1"/>
    <property type="match status" value="1"/>
</dbReference>
<dbReference type="Proteomes" id="UP000584824">
    <property type="component" value="Unassembled WGS sequence"/>
</dbReference>
<dbReference type="GO" id="GO:0000155">
    <property type="term" value="F:phosphorelay sensor kinase activity"/>
    <property type="evidence" value="ECO:0007669"/>
    <property type="project" value="InterPro"/>
</dbReference>
<dbReference type="SUPFAM" id="SSF47384">
    <property type="entry name" value="Homodimeric domain of signal transducing histidine kinase"/>
    <property type="match status" value="1"/>
</dbReference>
<dbReference type="SMART" id="SM00388">
    <property type="entry name" value="HisKA"/>
    <property type="match status" value="1"/>
</dbReference>
<dbReference type="SMART" id="SM00387">
    <property type="entry name" value="HATPase_c"/>
    <property type="match status" value="1"/>
</dbReference>
<dbReference type="AlphaFoldDB" id="A0A7W6K457"/>
<dbReference type="CDD" id="cd00130">
    <property type="entry name" value="PAS"/>
    <property type="match status" value="1"/>
</dbReference>
<dbReference type="CDD" id="cd00082">
    <property type="entry name" value="HisKA"/>
    <property type="match status" value="1"/>
</dbReference>
<evidence type="ECO:0000313" key="9">
    <source>
        <dbReference type="Proteomes" id="UP000584824"/>
    </source>
</evidence>
<dbReference type="InterPro" id="IPR004358">
    <property type="entry name" value="Sig_transdc_His_kin-like_C"/>
</dbReference>
<dbReference type="InterPro" id="IPR003661">
    <property type="entry name" value="HisK_dim/P_dom"/>
</dbReference>
<evidence type="ECO:0000259" key="7">
    <source>
        <dbReference type="PROSITE" id="PS50109"/>
    </source>
</evidence>
<dbReference type="PRINTS" id="PR00344">
    <property type="entry name" value="BCTRLSENSOR"/>
</dbReference>
<dbReference type="SUPFAM" id="SSF55874">
    <property type="entry name" value="ATPase domain of HSP90 chaperone/DNA topoisomerase II/histidine kinase"/>
    <property type="match status" value="1"/>
</dbReference>
<gene>
    <name evidence="8" type="ORF">GGQ66_003465</name>
</gene>
<keyword evidence="3" id="KW-0597">Phosphoprotein</keyword>
<dbReference type="Gene3D" id="3.30.565.10">
    <property type="entry name" value="Histidine kinase-like ATPase, C-terminal domain"/>
    <property type="match status" value="1"/>
</dbReference>
<comment type="caution">
    <text evidence="8">The sequence shown here is derived from an EMBL/GenBank/DDBJ whole genome shotgun (WGS) entry which is preliminary data.</text>
</comment>
<dbReference type="InterPro" id="IPR036890">
    <property type="entry name" value="HATPase_C_sf"/>
</dbReference>
<reference evidence="8 9" key="1">
    <citation type="submission" date="2020-08" db="EMBL/GenBank/DDBJ databases">
        <title>Genomic Encyclopedia of Type Strains, Phase IV (KMG-IV): sequencing the most valuable type-strain genomes for metagenomic binning, comparative biology and taxonomic classification.</title>
        <authorList>
            <person name="Goeker M."/>
        </authorList>
    </citation>
    <scope>NUCLEOTIDE SEQUENCE [LARGE SCALE GENOMIC DNA]</scope>
    <source>
        <strain evidence="8 9">DSM 26385</strain>
    </source>
</reference>
<keyword evidence="6" id="KW-0472">Membrane</keyword>
<evidence type="ECO:0000256" key="6">
    <source>
        <dbReference type="SAM" id="Phobius"/>
    </source>
</evidence>
<feature type="domain" description="Histidine kinase" evidence="7">
    <location>
        <begin position="249"/>
        <end position="469"/>
    </location>
</feature>
<dbReference type="EMBL" id="JACIDU010000015">
    <property type="protein sequence ID" value="MBB4104883.1"/>
    <property type="molecule type" value="Genomic_DNA"/>
</dbReference>
<keyword evidence="6" id="KW-0812">Transmembrane</keyword>
<evidence type="ECO:0000256" key="5">
    <source>
        <dbReference type="ARBA" id="ARBA00022777"/>
    </source>
</evidence>
<protein>
    <recommendedName>
        <fullName evidence="2">histidine kinase</fullName>
        <ecNumber evidence="2">2.7.13.3</ecNumber>
    </recommendedName>
</protein>
<keyword evidence="5 8" id="KW-0418">Kinase</keyword>
<sequence length="514" mass="54854">MRVLNDMADKAALVLAGAMAPRAGERDMVPGEMLRRMAYARVLLMACAFIAIVAPVLLVMPLGIAVALPAGLTLAFCVLLLGLTAGLLRFAGEDKVERDEAVAEPRDPYALCAGLVLHLDPQGVALSLSGRDRGAFTPYLNEAIGRSLVEQVHVSDRLGLASALDRLREGEAVAAVEFRLERRAGHAAEHPYLHARASLTAETGENGELTGIFCQLGDIGAEIALRDAARLAQSDAENANEAKSRFLAAVSHELRTPLNAILGFSDILIGEYFGKLENDRQREYVALIRQSGGHLLSVVNTMLDMSKIEAGRYELILDHFIVADVVNACEAMLSLQAREKGVTLTARVQRDLGEAVADQRAIQQILINLVGNAIKFTGTGGVVSMDAVAEAGWLKISISDTGIGIAPDMLANIGQPFLQAQSDLARRYEGTGLGLSLVKGLVALHGGTFAIESRPGEGTMVTIMVPMDGSGISEPDLDAEHQPVEFPPRLKSGHVRAAKSWDDDVYENAKAQSA</sequence>
<accession>A0A7W6K457</accession>
<organism evidence="8 9">
    <name type="scientific">Allorhizobium borbori</name>
    <dbReference type="NCBI Taxonomy" id="485907"/>
    <lineage>
        <taxon>Bacteria</taxon>
        <taxon>Pseudomonadati</taxon>
        <taxon>Pseudomonadota</taxon>
        <taxon>Alphaproteobacteria</taxon>
        <taxon>Hyphomicrobiales</taxon>
        <taxon>Rhizobiaceae</taxon>
        <taxon>Rhizobium/Agrobacterium group</taxon>
        <taxon>Allorhizobium</taxon>
    </lineage>
</organism>
<dbReference type="Gene3D" id="1.10.287.130">
    <property type="match status" value="1"/>
</dbReference>
<name>A0A7W6K457_9HYPH</name>
<dbReference type="CDD" id="cd16922">
    <property type="entry name" value="HATPase_EvgS-ArcB-TorS-like"/>
    <property type="match status" value="1"/>
</dbReference>
<keyword evidence="6" id="KW-1133">Transmembrane helix</keyword>
<proteinExistence type="predicted"/>
<dbReference type="GO" id="GO:0005886">
    <property type="term" value="C:plasma membrane"/>
    <property type="evidence" value="ECO:0007669"/>
    <property type="project" value="TreeGrafter"/>
</dbReference>
<dbReference type="PANTHER" id="PTHR43047">
    <property type="entry name" value="TWO-COMPONENT HISTIDINE PROTEIN KINASE"/>
    <property type="match status" value="1"/>
</dbReference>
<dbReference type="Pfam" id="PF00512">
    <property type="entry name" value="HisKA"/>
    <property type="match status" value="1"/>
</dbReference>
<dbReference type="GO" id="GO:0009927">
    <property type="term" value="F:histidine phosphotransfer kinase activity"/>
    <property type="evidence" value="ECO:0007669"/>
    <property type="project" value="TreeGrafter"/>
</dbReference>
<keyword evidence="4 8" id="KW-0808">Transferase</keyword>
<evidence type="ECO:0000256" key="2">
    <source>
        <dbReference type="ARBA" id="ARBA00012438"/>
    </source>
</evidence>